<dbReference type="PANTHER" id="PTHR36113">
    <property type="entry name" value="LYASE, PUTATIVE-RELATED-RELATED"/>
    <property type="match status" value="1"/>
</dbReference>
<dbReference type="PROSITE" id="PS51819">
    <property type="entry name" value="VOC"/>
    <property type="match status" value="1"/>
</dbReference>
<dbReference type="PANTHER" id="PTHR36113:SF1">
    <property type="entry name" value="GLYOXALASE_BLEOMYCIN RESISTANCE PROTEIN_DIOXYGENASE"/>
    <property type="match status" value="1"/>
</dbReference>
<dbReference type="SUPFAM" id="SSF54593">
    <property type="entry name" value="Glyoxalase/Bleomycin resistance protein/Dihydroxybiphenyl dioxygenase"/>
    <property type="match status" value="1"/>
</dbReference>
<proteinExistence type="predicted"/>
<dbReference type="EMBL" id="JBHSRS010000083">
    <property type="protein sequence ID" value="MFC6283688.1"/>
    <property type="molecule type" value="Genomic_DNA"/>
</dbReference>
<dbReference type="InterPro" id="IPR037523">
    <property type="entry name" value="VOC_core"/>
</dbReference>
<dbReference type="InterPro" id="IPR029068">
    <property type="entry name" value="Glyas_Bleomycin-R_OHBP_Dase"/>
</dbReference>
<dbReference type="CDD" id="cd06587">
    <property type="entry name" value="VOC"/>
    <property type="match status" value="1"/>
</dbReference>
<reference evidence="3" key="1">
    <citation type="journal article" date="2019" name="Int. J. Syst. Evol. Microbiol.">
        <title>The Global Catalogue of Microorganisms (GCM) 10K type strain sequencing project: providing services to taxonomists for standard genome sequencing and annotation.</title>
        <authorList>
            <consortium name="The Broad Institute Genomics Platform"/>
            <consortium name="The Broad Institute Genome Sequencing Center for Infectious Disease"/>
            <person name="Wu L."/>
            <person name="Ma J."/>
        </authorList>
    </citation>
    <scope>NUCLEOTIDE SEQUENCE [LARGE SCALE GENOMIC DNA]</scope>
    <source>
        <strain evidence="3">CCUG 39402</strain>
    </source>
</reference>
<sequence length="178" mass="20158">MTRPPDAQLTHLGLYVRDLDAMVAFYGDLLGMVVTDSGELRGGRITFMSRNANEHHQLVMVSGRPDDEYSPVSQMSFRVKSLEDLQYYNRTVAKMGLRDLRPSNHGNAWSIYFLDPEGNRIEIYAGSPWYVNQPYQQPLDLDAPADEIRANTKAMVSGDASFQSHETWQRALSERLSG</sequence>
<dbReference type="InterPro" id="IPR004360">
    <property type="entry name" value="Glyas_Fos-R_dOase_dom"/>
</dbReference>
<feature type="domain" description="VOC" evidence="1">
    <location>
        <begin position="8"/>
        <end position="126"/>
    </location>
</feature>
<dbReference type="Proteomes" id="UP001596270">
    <property type="component" value="Unassembled WGS sequence"/>
</dbReference>
<dbReference type="Pfam" id="PF00903">
    <property type="entry name" value="Glyoxalase"/>
    <property type="match status" value="1"/>
</dbReference>
<organism evidence="2 3">
    <name type="scientific">Polaromonas aquatica</name>
    <dbReference type="NCBI Taxonomy" id="332657"/>
    <lineage>
        <taxon>Bacteria</taxon>
        <taxon>Pseudomonadati</taxon>
        <taxon>Pseudomonadota</taxon>
        <taxon>Betaproteobacteria</taxon>
        <taxon>Burkholderiales</taxon>
        <taxon>Comamonadaceae</taxon>
        <taxon>Polaromonas</taxon>
    </lineage>
</organism>
<comment type="caution">
    <text evidence="2">The sequence shown here is derived from an EMBL/GenBank/DDBJ whole genome shotgun (WGS) entry which is preliminary data.</text>
</comment>
<evidence type="ECO:0000313" key="2">
    <source>
        <dbReference type="EMBL" id="MFC6283688.1"/>
    </source>
</evidence>
<name>A0ABW1U3U1_9BURK</name>
<gene>
    <name evidence="2" type="ORF">ACFQND_20870</name>
</gene>
<dbReference type="RefSeq" id="WP_371434364.1">
    <property type="nucleotide sequence ID" value="NZ_JBHSRS010000083.1"/>
</dbReference>
<dbReference type="InterPro" id="IPR051332">
    <property type="entry name" value="Fosfomycin_Res_Enzymes"/>
</dbReference>
<dbReference type="Gene3D" id="3.10.180.10">
    <property type="entry name" value="2,3-Dihydroxybiphenyl 1,2-Dioxygenase, domain 1"/>
    <property type="match status" value="1"/>
</dbReference>
<keyword evidence="3" id="KW-1185">Reference proteome</keyword>
<accession>A0ABW1U3U1</accession>
<evidence type="ECO:0000313" key="3">
    <source>
        <dbReference type="Proteomes" id="UP001596270"/>
    </source>
</evidence>
<evidence type="ECO:0000259" key="1">
    <source>
        <dbReference type="PROSITE" id="PS51819"/>
    </source>
</evidence>
<protein>
    <submittedName>
        <fullName evidence="2">VOC family protein</fullName>
    </submittedName>
</protein>